<keyword evidence="8" id="KW-0808">Transferase</keyword>
<keyword evidence="6" id="KW-0963">Cytoplasm</keyword>
<dbReference type="EC" id="2.1.1.22" evidence="4"/>
<dbReference type="InterPro" id="IPR012901">
    <property type="entry name" value="CARME"/>
</dbReference>
<dbReference type="FunFam" id="3.40.50.150:FF:000094">
    <property type="entry name" value="Carnosine N-methyltransferase 1"/>
    <property type="match status" value="1"/>
</dbReference>
<organism evidence="13 15">
    <name type="scientific">Polyplax serrata</name>
    <name type="common">Common mouse louse</name>
    <dbReference type="NCBI Taxonomy" id="468196"/>
    <lineage>
        <taxon>Eukaryota</taxon>
        <taxon>Metazoa</taxon>
        <taxon>Ecdysozoa</taxon>
        <taxon>Arthropoda</taxon>
        <taxon>Hexapoda</taxon>
        <taxon>Insecta</taxon>
        <taxon>Pterygota</taxon>
        <taxon>Neoptera</taxon>
        <taxon>Paraneoptera</taxon>
        <taxon>Psocodea</taxon>
        <taxon>Troctomorpha</taxon>
        <taxon>Phthiraptera</taxon>
        <taxon>Anoplura</taxon>
        <taxon>Polyplacidae</taxon>
        <taxon>Polyplax</taxon>
    </lineage>
</organism>
<dbReference type="EMBL" id="JAWJWF010000048">
    <property type="protein sequence ID" value="KAK6620379.1"/>
    <property type="molecule type" value="Genomic_DNA"/>
</dbReference>
<evidence type="ECO:0000256" key="4">
    <source>
        <dbReference type="ARBA" id="ARBA00012003"/>
    </source>
</evidence>
<dbReference type="EMBL" id="JAWJWE010000009">
    <property type="protein sequence ID" value="KAK6631100.1"/>
    <property type="molecule type" value="Genomic_DNA"/>
</dbReference>
<name>A0AAN8S6U1_POLSC</name>
<evidence type="ECO:0000256" key="8">
    <source>
        <dbReference type="ARBA" id="ARBA00022679"/>
    </source>
</evidence>
<dbReference type="GO" id="GO:0035498">
    <property type="term" value="P:carnosine metabolic process"/>
    <property type="evidence" value="ECO:0007669"/>
    <property type="project" value="TreeGrafter"/>
</dbReference>
<evidence type="ECO:0000256" key="1">
    <source>
        <dbReference type="ARBA" id="ARBA00004123"/>
    </source>
</evidence>
<evidence type="ECO:0000256" key="7">
    <source>
        <dbReference type="ARBA" id="ARBA00022603"/>
    </source>
</evidence>
<evidence type="ECO:0000256" key="6">
    <source>
        <dbReference type="ARBA" id="ARBA00022490"/>
    </source>
</evidence>
<dbReference type="PANTHER" id="PTHR12303">
    <property type="entry name" value="CARNOSINE N-METHYLTRANSFERASE"/>
    <property type="match status" value="1"/>
</dbReference>
<dbReference type="GO" id="GO:0032259">
    <property type="term" value="P:methylation"/>
    <property type="evidence" value="ECO:0007669"/>
    <property type="project" value="UniProtKB-KW"/>
</dbReference>
<evidence type="ECO:0000313" key="15">
    <source>
        <dbReference type="Proteomes" id="UP001372834"/>
    </source>
</evidence>
<keyword evidence="7" id="KW-0489">Methyltransferase</keyword>
<comment type="similarity">
    <text evidence="3">Belongs to the carnosine N-methyltransferase family.</text>
</comment>
<keyword evidence="9" id="KW-0949">S-adenosyl-L-methionine</keyword>
<evidence type="ECO:0000313" key="14">
    <source>
        <dbReference type="Proteomes" id="UP001359485"/>
    </source>
</evidence>
<evidence type="ECO:0000313" key="13">
    <source>
        <dbReference type="EMBL" id="KAK6631100.1"/>
    </source>
</evidence>
<evidence type="ECO:0000256" key="10">
    <source>
        <dbReference type="ARBA" id="ARBA00023242"/>
    </source>
</evidence>
<gene>
    <name evidence="13" type="ORF">RUM43_014196</name>
    <name evidence="12" type="ORF">RUM44_006780</name>
</gene>
<dbReference type="InterPro" id="IPR029063">
    <property type="entry name" value="SAM-dependent_MTases_sf"/>
</dbReference>
<dbReference type="GO" id="GO:0005829">
    <property type="term" value="C:cytosol"/>
    <property type="evidence" value="ECO:0007669"/>
    <property type="project" value="UniProtKB-SubCell"/>
</dbReference>
<evidence type="ECO:0000256" key="2">
    <source>
        <dbReference type="ARBA" id="ARBA00004514"/>
    </source>
</evidence>
<evidence type="ECO:0000256" key="3">
    <source>
        <dbReference type="ARBA" id="ARBA00010086"/>
    </source>
</evidence>
<comment type="caution">
    <text evidence="13">The sequence shown here is derived from an EMBL/GenBank/DDBJ whole genome shotgun (WGS) entry which is preliminary data.</text>
</comment>
<proteinExistence type="inferred from homology"/>
<comment type="function">
    <text evidence="11">N-methyltransferase that catalyzes the formation of anserine (beta-alanyl-N(Pi)-methyl-L-histidine) from carnosine. Anserine, a methylated derivative of carnosine (beta-alanyl-L-histidine), is an abundant constituent of vertebrate skeletal muscles. Also methylates other L-histidine-containing di- and tripeptides such as Gly-Gly-His, Gly-His and homocarnosine (GABA-His).</text>
</comment>
<evidence type="ECO:0000256" key="5">
    <source>
        <dbReference type="ARBA" id="ARBA00015448"/>
    </source>
</evidence>
<keyword evidence="10" id="KW-0539">Nucleus</keyword>
<dbReference type="GO" id="GO:0030735">
    <property type="term" value="F:carnosine N-methyltransferase activity"/>
    <property type="evidence" value="ECO:0007669"/>
    <property type="project" value="UniProtKB-EC"/>
</dbReference>
<dbReference type="SUPFAM" id="SSF53335">
    <property type="entry name" value="S-adenosyl-L-methionine-dependent methyltransferases"/>
    <property type="match status" value="1"/>
</dbReference>
<keyword evidence="14" id="KW-1185">Reference proteome</keyword>
<evidence type="ECO:0000256" key="9">
    <source>
        <dbReference type="ARBA" id="ARBA00022691"/>
    </source>
</evidence>
<evidence type="ECO:0000313" key="12">
    <source>
        <dbReference type="EMBL" id="KAK6620379.1"/>
    </source>
</evidence>
<comment type="subcellular location">
    <subcellularLocation>
        <location evidence="2">Cytoplasm</location>
        <location evidence="2">Cytosol</location>
    </subcellularLocation>
    <subcellularLocation>
        <location evidence="1">Nucleus</location>
    </subcellularLocation>
</comment>
<protein>
    <recommendedName>
        <fullName evidence="5">Carnosine N-methyltransferase</fullName>
        <ecNumber evidence="4">2.1.1.22</ecNumber>
    </recommendedName>
</protein>
<dbReference type="Gene3D" id="3.40.50.150">
    <property type="entry name" value="Vaccinia Virus protein VP39"/>
    <property type="match status" value="1"/>
</dbReference>
<evidence type="ECO:0000256" key="11">
    <source>
        <dbReference type="ARBA" id="ARBA00054322"/>
    </source>
</evidence>
<dbReference type="Proteomes" id="UP001359485">
    <property type="component" value="Unassembled WGS sequence"/>
</dbReference>
<reference evidence="13 15" key="1">
    <citation type="submission" date="2023-10" db="EMBL/GenBank/DDBJ databases">
        <title>Genomes of two closely related lineages of the louse Polyplax serrata with different host specificities.</title>
        <authorList>
            <person name="Martinu J."/>
            <person name="Tarabai H."/>
            <person name="Stefka J."/>
            <person name="Hypsa V."/>
        </authorList>
    </citation>
    <scope>NUCLEOTIDE SEQUENCE [LARGE SCALE GENOMIC DNA]</scope>
    <source>
        <strain evidence="12">98ZLc_SE</strain>
        <strain evidence="13">HR10_N</strain>
    </source>
</reference>
<dbReference type="GO" id="GO:0005634">
    <property type="term" value="C:nucleus"/>
    <property type="evidence" value="ECO:0007669"/>
    <property type="project" value="UniProtKB-SubCell"/>
</dbReference>
<accession>A0AAN8S6U1</accession>
<dbReference type="SMART" id="SM01296">
    <property type="entry name" value="N2227"/>
    <property type="match status" value="1"/>
</dbReference>
<dbReference type="PANTHER" id="PTHR12303:SF6">
    <property type="entry name" value="CARNOSINE N-METHYLTRANSFERASE"/>
    <property type="match status" value="1"/>
</dbReference>
<dbReference type="AlphaFoldDB" id="A0AAN8S6U1"/>
<sequence length="364" mass="42140">MSEWKDEEERAYFQSVINAFKYYRTFSLQRVAKTEQYFKSLPEQHQKLMNSYLQHLNEIKNCIEANDYLIKMIILDADYMFANVHPVDHNHCQPQVTVSNPRPIEADMERVQATLKQLVRDWSENGAEERNSCYQPIISEITVEFPPDRCKPEDIKILVPGAGLGRLAFEIAKLGYTCQGNEFSLFMLLASQFVLNKCCNINIHKVYPWIHQFVNNIKPEHQTQSVSFPDINPRDLCTNSSFTMAAGDFLEVYTESDTWDCIATCFFIDCANNIAAFIETIYTILKPGGIWINLGPLLYHFSDMPQEDSIEPSYEVVRKIILGIGFVIEKEETDVKTTYAQNPNSMLQYQYRSVFFTCRKCLVV</sequence>
<dbReference type="Proteomes" id="UP001372834">
    <property type="component" value="Unassembled WGS sequence"/>
</dbReference>
<dbReference type="Pfam" id="PF07942">
    <property type="entry name" value="CARME"/>
    <property type="match status" value="1"/>
</dbReference>